<keyword evidence="1" id="KW-0732">Signal</keyword>
<reference evidence="3" key="1">
    <citation type="journal article" date="2019" name="Int. J. Syst. Evol. Microbiol.">
        <title>The Global Catalogue of Microorganisms (GCM) 10K type strain sequencing project: providing services to taxonomists for standard genome sequencing and annotation.</title>
        <authorList>
            <consortium name="The Broad Institute Genomics Platform"/>
            <consortium name="The Broad Institute Genome Sequencing Center for Infectious Disease"/>
            <person name="Wu L."/>
            <person name="Ma J."/>
        </authorList>
    </citation>
    <scope>NUCLEOTIDE SEQUENCE [LARGE SCALE GENOMIC DNA]</scope>
    <source>
        <strain evidence="3">CCUG 15531</strain>
    </source>
</reference>
<dbReference type="Proteomes" id="UP001597227">
    <property type="component" value="Unassembled WGS sequence"/>
</dbReference>
<dbReference type="EMBL" id="JBHUEK010000020">
    <property type="protein sequence ID" value="MFD1779615.1"/>
    <property type="molecule type" value="Genomic_DNA"/>
</dbReference>
<accession>A0ABW4MT99</accession>
<dbReference type="PROSITE" id="PS51257">
    <property type="entry name" value="PROKAR_LIPOPROTEIN"/>
    <property type="match status" value="1"/>
</dbReference>
<protein>
    <submittedName>
        <fullName evidence="2">Outer membrane lipoprotein carrier protein LolA</fullName>
    </submittedName>
</protein>
<evidence type="ECO:0000313" key="2">
    <source>
        <dbReference type="EMBL" id="MFD1779615.1"/>
    </source>
</evidence>
<gene>
    <name evidence="2" type="ORF">ACFSFW_13205</name>
</gene>
<feature type="chain" id="PRO_5046126112" evidence="1">
    <location>
        <begin position="26"/>
        <end position="358"/>
    </location>
</feature>
<organism evidence="2 3">
    <name type="scientific">Fredinandcohnia salidurans</name>
    <dbReference type="NCBI Taxonomy" id="2595041"/>
    <lineage>
        <taxon>Bacteria</taxon>
        <taxon>Bacillati</taxon>
        <taxon>Bacillota</taxon>
        <taxon>Bacilli</taxon>
        <taxon>Bacillales</taxon>
        <taxon>Bacillaceae</taxon>
        <taxon>Fredinandcohnia</taxon>
    </lineage>
</organism>
<dbReference type="InterPro" id="IPR029046">
    <property type="entry name" value="LolA/LolB/LppX"/>
</dbReference>
<keyword evidence="3" id="KW-1185">Reference proteome</keyword>
<dbReference type="RefSeq" id="WP_388038968.1">
    <property type="nucleotide sequence ID" value="NZ_JBHUEK010000020.1"/>
</dbReference>
<name>A0ABW4MT99_9BACI</name>
<dbReference type="Gene3D" id="2.50.20.10">
    <property type="entry name" value="Lipoprotein localisation LolA/LolB/LppX"/>
    <property type="match status" value="1"/>
</dbReference>
<comment type="caution">
    <text evidence="2">The sequence shown here is derived from an EMBL/GenBank/DDBJ whole genome shotgun (WGS) entry which is preliminary data.</text>
</comment>
<dbReference type="SUPFAM" id="SSF89392">
    <property type="entry name" value="Prokaryotic lipoproteins and lipoprotein localization factors"/>
    <property type="match status" value="1"/>
</dbReference>
<proteinExistence type="predicted"/>
<evidence type="ECO:0000256" key="1">
    <source>
        <dbReference type="SAM" id="SignalP"/>
    </source>
</evidence>
<dbReference type="PANTHER" id="PTHR37507">
    <property type="entry name" value="SPORULATION PROTEIN YDCC"/>
    <property type="match status" value="1"/>
</dbReference>
<sequence>MKKKRFLLIAILIMGILSGCKGDMAVSSEEIVTKVLSAKEGKLSYYGEGVIKLETNGEVTEDASFKEYAAEDGKRKIITTGLTNDLESYVLNDGKQVISYETGSETALSIDLTEEGMPLLDASPKEQLMTTLDAIKKTHEYEIVGEEKLVDLDVYHIKATPNTDSNLFGEVEFWIDQKTWFVVKSMSVVGDTKSVFEYKVLDFSPNFKQDTFTLDIPENVKITPIESQFEPSYGSLEDAQTALAQPFLVFLGEDLTVDNVEVINLQGVVNRPEITVYYLYEAVPSVLVSIFPTPEDAGTEIKPGKWQVRGQNAEYDDFIDALSWDENGLRYTILIQNPDLAMEDILEMTEKMVLNNEM</sequence>
<keyword evidence="2" id="KW-0449">Lipoprotein</keyword>
<evidence type="ECO:0000313" key="3">
    <source>
        <dbReference type="Proteomes" id="UP001597227"/>
    </source>
</evidence>
<dbReference type="PANTHER" id="PTHR37507:SF2">
    <property type="entry name" value="SPORULATION PROTEIN YDCC"/>
    <property type="match status" value="1"/>
</dbReference>
<feature type="signal peptide" evidence="1">
    <location>
        <begin position="1"/>
        <end position="25"/>
    </location>
</feature>
<dbReference type="InterPro" id="IPR052944">
    <property type="entry name" value="Sporulation_related"/>
</dbReference>